<sequence length="167" mass="19246">MIEEIEVEKLISKTEVKDDIDVLINIICQLVDRQDEEILADEGRVTTQIPDPSIHCKYWESFGVPAIITAIEKKYANAKKMDIPKEFLTSKETKMSDYKQITVKDIIDFVKGDPKTFPKGLDTPVLSGDMECNYTHGKHEIQFMKKDDVLKENVVCLGYEMHENIYE</sequence>
<organism evidence="1 2">
    <name type="scientific">Cylicocyclus nassatus</name>
    <name type="common">Nematode worm</name>
    <dbReference type="NCBI Taxonomy" id="53992"/>
    <lineage>
        <taxon>Eukaryota</taxon>
        <taxon>Metazoa</taxon>
        <taxon>Ecdysozoa</taxon>
        <taxon>Nematoda</taxon>
        <taxon>Chromadorea</taxon>
        <taxon>Rhabditida</taxon>
        <taxon>Rhabditina</taxon>
        <taxon>Rhabditomorpha</taxon>
        <taxon>Strongyloidea</taxon>
        <taxon>Strongylidae</taxon>
        <taxon>Cylicocyclus</taxon>
    </lineage>
</organism>
<reference evidence="1" key="1">
    <citation type="submission" date="2023-07" db="EMBL/GenBank/DDBJ databases">
        <authorList>
            <consortium name="CYATHOMIX"/>
        </authorList>
    </citation>
    <scope>NUCLEOTIDE SEQUENCE</scope>
    <source>
        <strain evidence="1">N/A</strain>
    </source>
</reference>
<dbReference type="EMBL" id="CATQJL010000106">
    <property type="protein sequence ID" value="CAJ0592401.1"/>
    <property type="molecule type" value="Genomic_DNA"/>
</dbReference>
<evidence type="ECO:0000313" key="2">
    <source>
        <dbReference type="Proteomes" id="UP001176961"/>
    </source>
</evidence>
<proteinExistence type="predicted"/>
<keyword evidence="2" id="KW-1185">Reference proteome</keyword>
<dbReference type="Proteomes" id="UP001176961">
    <property type="component" value="Unassembled WGS sequence"/>
</dbReference>
<protein>
    <submittedName>
        <fullName evidence="1">Uncharacterized protein</fullName>
    </submittedName>
</protein>
<dbReference type="AlphaFoldDB" id="A0AA36DTD2"/>
<comment type="caution">
    <text evidence="1">The sequence shown here is derived from an EMBL/GenBank/DDBJ whole genome shotgun (WGS) entry which is preliminary data.</text>
</comment>
<accession>A0AA36DTD2</accession>
<name>A0AA36DTD2_CYLNA</name>
<evidence type="ECO:0000313" key="1">
    <source>
        <dbReference type="EMBL" id="CAJ0592401.1"/>
    </source>
</evidence>
<gene>
    <name evidence="1" type="ORF">CYNAS_LOCUS4384</name>
</gene>